<feature type="compositionally biased region" description="Basic residues" evidence="1">
    <location>
        <begin position="145"/>
        <end position="155"/>
    </location>
</feature>
<gene>
    <name evidence="2" type="ORF">AX774_g2365</name>
</gene>
<feature type="region of interest" description="Disordered" evidence="1">
    <location>
        <begin position="80"/>
        <end position="168"/>
    </location>
</feature>
<dbReference type="EMBL" id="LSSK01000249">
    <property type="protein sequence ID" value="OMH84114.1"/>
    <property type="molecule type" value="Genomic_DNA"/>
</dbReference>
<feature type="compositionally biased region" description="Polar residues" evidence="1">
    <location>
        <begin position="134"/>
        <end position="143"/>
    </location>
</feature>
<keyword evidence="3" id="KW-1185">Reference proteome</keyword>
<accession>A0A1R1PT50</accession>
<dbReference type="OrthoDB" id="5587399at2759"/>
<dbReference type="AlphaFoldDB" id="A0A1R1PT50"/>
<organism evidence="2 3">
    <name type="scientific">Zancudomyces culisetae</name>
    <name type="common">Gut fungus</name>
    <name type="synonym">Smittium culisetae</name>
    <dbReference type="NCBI Taxonomy" id="1213189"/>
    <lineage>
        <taxon>Eukaryota</taxon>
        <taxon>Fungi</taxon>
        <taxon>Fungi incertae sedis</taxon>
        <taxon>Zoopagomycota</taxon>
        <taxon>Kickxellomycotina</taxon>
        <taxon>Harpellomycetes</taxon>
        <taxon>Harpellales</taxon>
        <taxon>Legeriomycetaceae</taxon>
        <taxon>Zancudomyces</taxon>
    </lineage>
</organism>
<name>A0A1R1PT50_ZANCU</name>
<reference evidence="3" key="1">
    <citation type="submission" date="2017-01" db="EMBL/GenBank/DDBJ databases">
        <authorList>
            <person name="Wang Y."/>
            <person name="White M."/>
            <person name="Kvist S."/>
            <person name="Moncalvo J.-M."/>
        </authorList>
    </citation>
    <scope>NUCLEOTIDE SEQUENCE [LARGE SCALE GENOMIC DNA]</scope>
    <source>
        <strain evidence="3">COL-18-3</strain>
    </source>
</reference>
<feature type="compositionally biased region" description="Low complexity" evidence="1">
    <location>
        <begin position="231"/>
        <end position="252"/>
    </location>
</feature>
<evidence type="ECO:0000313" key="3">
    <source>
        <dbReference type="Proteomes" id="UP000188320"/>
    </source>
</evidence>
<feature type="compositionally biased region" description="Polar residues" evidence="1">
    <location>
        <begin position="102"/>
        <end position="116"/>
    </location>
</feature>
<feature type="region of interest" description="Disordered" evidence="1">
    <location>
        <begin position="208"/>
        <end position="262"/>
    </location>
</feature>
<sequence>MALTFGEKAMDIVKSLRPLMLAVVQADEVSAKIMRERRELAHQVTQLVEESGGISMHGENETIAGEDDTKEMTPLLRQIRERIRMRRRKSSKGEKSGDVATESLSKSETQTQAQTDQDCEDETGAKIKRRKQKYSSSGATTPNRSLKKRKSRRSLKTAGVQRKEEGESTVNKVLQYLDRFELFRFHSMGNTDITEEQQEQYMQFVSQNKDNDNDKSDDDGNTTGYSVDTGYHSTSSNYNSDYTTGSISSSSSHLRPRKKDEEINLVMSKLKSI</sequence>
<comment type="caution">
    <text evidence="2">The sequence shown here is derived from an EMBL/GenBank/DDBJ whole genome shotgun (WGS) entry which is preliminary data.</text>
</comment>
<proteinExistence type="predicted"/>
<dbReference type="Proteomes" id="UP000188320">
    <property type="component" value="Unassembled WGS sequence"/>
</dbReference>
<protein>
    <submittedName>
        <fullName evidence="2">Uncharacterized protein</fullName>
    </submittedName>
</protein>
<evidence type="ECO:0000313" key="2">
    <source>
        <dbReference type="EMBL" id="OMH84114.1"/>
    </source>
</evidence>
<evidence type="ECO:0000256" key="1">
    <source>
        <dbReference type="SAM" id="MobiDB-lite"/>
    </source>
</evidence>